<evidence type="ECO:0000259" key="13">
    <source>
        <dbReference type="Pfam" id="PF23539"/>
    </source>
</evidence>
<dbReference type="Pfam" id="PF07730">
    <property type="entry name" value="HisKA_3"/>
    <property type="match status" value="1"/>
</dbReference>
<dbReference type="Gene3D" id="1.20.5.1930">
    <property type="match status" value="1"/>
</dbReference>
<evidence type="ECO:0000256" key="6">
    <source>
        <dbReference type="ARBA" id="ARBA00022777"/>
    </source>
</evidence>
<reference evidence="15" key="1">
    <citation type="submission" date="2016-10" db="EMBL/GenBank/DDBJ databases">
        <authorList>
            <person name="Varghese N."/>
            <person name="Submissions S."/>
        </authorList>
    </citation>
    <scope>NUCLEOTIDE SEQUENCE [LARGE SCALE GENOMIC DNA]</scope>
    <source>
        <strain evidence="15">IBRC-M 10403</strain>
    </source>
</reference>
<keyword evidence="10" id="KW-0812">Transmembrane</keyword>
<dbReference type="InterPro" id="IPR055558">
    <property type="entry name" value="DUF7134"/>
</dbReference>
<dbReference type="AlphaFoldDB" id="A0A1G6SB94"/>
<feature type="transmembrane region" description="Helical" evidence="10">
    <location>
        <begin position="95"/>
        <end position="120"/>
    </location>
</feature>
<name>A0A1G6SB94_9PSEU</name>
<feature type="domain" description="Histidine kinase/HSP90-like ATPase" evidence="11">
    <location>
        <begin position="303"/>
        <end position="391"/>
    </location>
</feature>
<keyword evidence="7" id="KW-0067">ATP-binding</keyword>
<protein>
    <recommendedName>
        <fullName evidence="2">histidine kinase</fullName>
        <ecNumber evidence="2">2.7.13.3</ecNumber>
    </recommendedName>
</protein>
<dbReference type="InterPro" id="IPR003594">
    <property type="entry name" value="HATPase_dom"/>
</dbReference>
<dbReference type="SUPFAM" id="SSF55874">
    <property type="entry name" value="ATPase domain of HSP90 chaperone/DNA topoisomerase II/histidine kinase"/>
    <property type="match status" value="1"/>
</dbReference>
<dbReference type="InterPro" id="IPR011712">
    <property type="entry name" value="Sig_transdc_His_kin_sub3_dim/P"/>
</dbReference>
<evidence type="ECO:0000256" key="8">
    <source>
        <dbReference type="ARBA" id="ARBA00023012"/>
    </source>
</evidence>
<evidence type="ECO:0000256" key="4">
    <source>
        <dbReference type="ARBA" id="ARBA00022679"/>
    </source>
</evidence>
<evidence type="ECO:0000256" key="2">
    <source>
        <dbReference type="ARBA" id="ARBA00012438"/>
    </source>
</evidence>
<feature type="domain" description="DUF7134" evidence="13">
    <location>
        <begin position="14"/>
        <end position="156"/>
    </location>
</feature>
<keyword evidence="5" id="KW-0547">Nucleotide-binding</keyword>
<dbReference type="EMBL" id="FMZZ01000007">
    <property type="protein sequence ID" value="SDD13405.1"/>
    <property type="molecule type" value="Genomic_DNA"/>
</dbReference>
<dbReference type="STRING" id="1271860.SAMN05216174_107297"/>
<accession>A0A1G6SB94</accession>
<keyword evidence="15" id="KW-1185">Reference proteome</keyword>
<dbReference type="GO" id="GO:0016020">
    <property type="term" value="C:membrane"/>
    <property type="evidence" value="ECO:0007669"/>
    <property type="project" value="InterPro"/>
</dbReference>
<evidence type="ECO:0000256" key="3">
    <source>
        <dbReference type="ARBA" id="ARBA00022553"/>
    </source>
</evidence>
<dbReference type="GO" id="GO:0005524">
    <property type="term" value="F:ATP binding"/>
    <property type="evidence" value="ECO:0007669"/>
    <property type="project" value="UniProtKB-KW"/>
</dbReference>
<evidence type="ECO:0000256" key="7">
    <source>
        <dbReference type="ARBA" id="ARBA00022840"/>
    </source>
</evidence>
<sequence length="397" mass="42353">MRGDLPARWLTSVPPYTVDVIIAVGLTAIGCLVEDQYVPSGVGGDELAYGLTALVFLPLAVRRRWPVTVLVVTSLAFLAYLALTGRNQPTPKYWAPMLALYTVAGTRPPLTVVTGAVVLAPPLFWAGLRASLAPHVAVGMVVAAVAVAWGFGDVSRRLGESNRKLVELTRQLHAEQRARTERALTGERVRIARELHDVVAHHMAVIAVQTGLAGHVFHSDPPAAHAALDTVAAASREGLREMQRMLRLLRFDSDDPVGGQRSSTPGLADLPALIDRVRAAGVPVTLELTGTPTVLPSGLQLCVYRVVQEALTNVIKHAAGSRTTVAVHRGADRITVRIGNEAPAARVAPAESDSPRHGLMSMRERAALYGGTVSARPRPEGGFDVELTLPSTDRTTV</sequence>
<dbReference type="GO" id="GO:0046983">
    <property type="term" value="F:protein dimerization activity"/>
    <property type="evidence" value="ECO:0007669"/>
    <property type="project" value="InterPro"/>
</dbReference>
<keyword evidence="8" id="KW-0902">Two-component regulatory system</keyword>
<evidence type="ECO:0000256" key="9">
    <source>
        <dbReference type="SAM" id="MobiDB-lite"/>
    </source>
</evidence>
<keyword evidence="10" id="KW-1133">Transmembrane helix</keyword>
<dbReference type="EC" id="2.7.13.3" evidence="2"/>
<dbReference type="OrthoDB" id="227596at2"/>
<dbReference type="CDD" id="cd16917">
    <property type="entry name" value="HATPase_UhpB-NarQ-NarX-like"/>
    <property type="match status" value="1"/>
</dbReference>
<keyword evidence="4" id="KW-0808">Transferase</keyword>
<evidence type="ECO:0000256" key="1">
    <source>
        <dbReference type="ARBA" id="ARBA00000085"/>
    </source>
</evidence>
<proteinExistence type="predicted"/>
<dbReference type="PROSITE" id="PS51257">
    <property type="entry name" value="PROKAR_LIPOPROTEIN"/>
    <property type="match status" value="1"/>
</dbReference>
<dbReference type="Pfam" id="PF23539">
    <property type="entry name" value="DUF7134"/>
    <property type="match status" value="1"/>
</dbReference>
<dbReference type="GO" id="GO:0000155">
    <property type="term" value="F:phosphorelay sensor kinase activity"/>
    <property type="evidence" value="ECO:0007669"/>
    <property type="project" value="InterPro"/>
</dbReference>
<evidence type="ECO:0000313" key="14">
    <source>
        <dbReference type="EMBL" id="SDD13405.1"/>
    </source>
</evidence>
<keyword evidence="3" id="KW-0597">Phosphoprotein</keyword>
<feature type="transmembrane region" description="Helical" evidence="10">
    <location>
        <begin position="65"/>
        <end position="83"/>
    </location>
</feature>
<dbReference type="InterPro" id="IPR050482">
    <property type="entry name" value="Sensor_HK_TwoCompSys"/>
</dbReference>
<feature type="domain" description="Signal transduction histidine kinase subgroup 3 dimerisation and phosphoacceptor" evidence="12">
    <location>
        <begin position="187"/>
        <end position="250"/>
    </location>
</feature>
<dbReference type="RefSeq" id="WP_091451699.1">
    <property type="nucleotide sequence ID" value="NZ_FMZZ01000007.1"/>
</dbReference>
<dbReference type="PANTHER" id="PTHR24421">
    <property type="entry name" value="NITRATE/NITRITE SENSOR PROTEIN NARX-RELATED"/>
    <property type="match status" value="1"/>
</dbReference>
<organism evidence="14 15">
    <name type="scientific">Actinokineospora iranica</name>
    <dbReference type="NCBI Taxonomy" id="1271860"/>
    <lineage>
        <taxon>Bacteria</taxon>
        <taxon>Bacillati</taxon>
        <taxon>Actinomycetota</taxon>
        <taxon>Actinomycetes</taxon>
        <taxon>Pseudonocardiales</taxon>
        <taxon>Pseudonocardiaceae</taxon>
        <taxon>Actinokineospora</taxon>
    </lineage>
</organism>
<feature type="transmembrane region" description="Helical" evidence="10">
    <location>
        <begin position="132"/>
        <end position="154"/>
    </location>
</feature>
<dbReference type="Pfam" id="PF02518">
    <property type="entry name" value="HATPase_c"/>
    <property type="match status" value="1"/>
</dbReference>
<dbReference type="Proteomes" id="UP000199501">
    <property type="component" value="Unassembled WGS sequence"/>
</dbReference>
<keyword evidence="10" id="KW-0472">Membrane</keyword>
<evidence type="ECO:0000256" key="5">
    <source>
        <dbReference type="ARBA" id="ARBA00022741"/>
    </source>
</evidence>
<evidence type="ECO:0000259" key="11">
    <source>
        <dbReference type="Pfam" id="PF02518"/>
    </source>
</evidence>
<keyword evidence="6 14" id="KW-0418">Kinase</keyword>
<evidence type="ECO:0000259" key="12">
    <source>
        <dbReference type="Pfam" id="PF07730"/>
    </source>
</evidence>
<comment type="catalytic activity">
    <reaction evidence="1">
        <text>ATP + protein L-histidine = ADP + protein N-phospho-L-histidine.</text>
        <dbReference type="EC" id="2.7.13.3"/>
    </reaction>
</comment>
<evidence type="ECO:0000256" key="10">
    <source>
        <dbReference type="SAM" id="Phobius"/>
    </source>
</evidence>
<dbReference type="Gene3D" id="3.30.565.10">
    <property type="entry name" value="Histidine kinase-like ATPase, C-terminal domain"/>
    <property type="match status" value="1"/>
</dbReference>
<dbReference type="PANTHER" id="PTHR24421:SF10">
    <property type="entry name" value="NITRATE_NITRITE SENSOR PROTEIN NARQ"/>
    <property type="match status" value="1"/>
</dbReference>
<feature type="region of interest" description="Disordered" evidence="9">
    <location>
        <begin position="373"/>
        <end position="397"/>
    </location>
</feature>
<dbReference type="InterPro" id="IPR036890">
    <property type="entry name" value="HATPase_C_sf"/>
</dbReference>
<gene>
    <name evidence="14" type="ORF">SAMN05216174_107297</name>
</gene>
<evidence type="ECO:0000313" key="15">
    <source>
        <dbReference type="Proteomes" id="UP000199501"/>
    </source>
</evidence>